<dbReference type="InterPro" id="IPR011128">
    <property type="entry name" value="G3P_DH_NAD-dep_N"/>
</dbReference>
<feature type="binding site" evidence="13">
    <location>
        <position position="133"/>
    </location>
    <ligand>
        <name>sn-glycerol 3-phosphate</name>
        <dbReference type="ChEBI" id="CHEBI:57597"/>
    </ligand>
</feature>
<feature type="binding site" evidence="15">
    <location>
        <begin position="252"/>
        <end position="253"/>
    </location>
    <ligand>
        <name>substrate</name>
    </ligand>
</feature>
<dbReference type="FunFam" id="1.10.1040.10:FF:000001">
    <property type="entry name" value="Glycerol-3-phosphate dehydrogenase [NAD(P)+]"/>
    <property type="match status" value="1"/>
</dbReference>
<feature type="binding site" evidence="13">
    <location>
        <position position="252"/>
    </location>
    <ligand>
        <name>sn-glycerol 3-phosphate</name>
        <dbReference type="ChEBI" id="CHEBI:57597"/>
    </ligand>
</feature>
<dbReference type="Pfam" id="PF07479">
    <property type="entry name" value="NAD_Gly3P_dh_C"/>
    <property type="match status" value="1"/>
</dbReference>
<dbReference type="OrthoDB" id="9812273at2"/>
<dbReference type="GO" id="GO:0141153">
    <property type="term" value="F:glycerol-3-phosphate dehydrogenase (NADP+) activity"/>
    <property type="evidence" value="ECO:0007669"/>
    <property type="project" value="RHEA"/>
</dbReference>
<feature type="binding site" evidence="13">
    <location>
        <position position="241"/>
    </location>
    <ligand>
        <name>sn-glycerol 3-phosphate</name>
        <dbReference type="ChEBI" id="CHEBI:57597"/>
    </ligand>
</feature>
<dbReference type="UniPathway" id="UPA00940"/>
<feature type="binding site" evidence="15">
    <location>
        <position position="105"/>
    </location>
    <ligand>
        <name>substrate</name>
    </ligand>
</feature>
<keyword evidence="5 13" id="KW-0520">NAD</keyword>
<feature type="binding site" evidence="13">
    <location>
        <position position="137"/>
    </location>
    <ligand>
        <name>NADPH</name>
        <dbReference type="ChEBI" id="CHEBI:57783"/>
    </ligand>
</feature>
<accession>A0A3R5ZKK6</accession>
<keyword evidence="3 13" id="KW-0521">NADP</keyword>
<dbReference type="InterPro" id="IPR013328">
    <property type="entry name" value="6PGD_dom2"/>
</dbReference>
<dbReference type="InterPro" id="IPR008927">
    <property type="entry name" value="6-PGluconate_DH-like_C_sf"/>
</dbReference>
<comment type="caution">
    <text evidence="20">The sequence shown here is derived from an EMBL/GenBank/DDBJ whole genome shotgun (WGS) entry which is preliminary data.</text>
</comment>
<keyword evidence="8 13" id="KW-1208">Phospholipid metabolism</keyword>
<keyword evidence="2 13" id="KW-0444">Lipid biosynthesis</keyword>
<evidence type="ECO:0000259" key="18">
    <source>
        <dbReference type="Pfam" id="PF01210"/>
    </source>
</evidence>
<evidence type="ECO:0000256" key="11">
    <source>
        <dbReference type="ARBA" id="ARBA00069372"/>
    </source>
</evidence>
<comment type="catalytic activity">
    <reaction evidence="13">
        <text>sn-glycerol 3-phosphate + NAD(+) = dihydroxyacetone phosphate + NADH + H(+)</text>
        <dbReference type="Rhea" id="RHEA:11092"/>
        <dbReference type="ChEBI" id="CHEBI:15378"/>
        <dbReference type="ChEBI" id="CHEBI:57540"/>
        <dbReference type="ChEBI" id="CHEBI:57597"/>
        <dbReference type="ChEBI" id="CHEBI:57642"/>
        <dbReference type="ChEBI" id="CHEBI:57945"/>
        <dbReference type="EC" id="1.1.1.94"/>
    </reaction>
</comment>
<evidence type="ECO:0000256" key="15">
    <source>
        <dbReference type="PIRSR" id="PIRSR000114-2"/>
    </source>
</evidence>
<evidence type="ECO:0000256" key="14">
    <source>
        <dbReference type="PIRSR" id="PIRSR000114-1"/>
    </source>
</evidence>
<dbReference type="PIRSF" id="PIRSF000114">
    <property type="entry name" value="Glycerol-3-P_dh"/>
    <property type="match status" value="1"/>
</dbReference>
<dbReference type="GO" id="GO:0008654">
    <property type="term" value="P:phospholipid biosynthetic process"/>
    <property type="evidence" value="ECO:0007669"/>
    <property type="project" value="UniProtKB-KW"/>
</dbReference>
<dbReference type="InterPro" id="IPR006168">
    <property type="entry name" value="G3P_DH_NAD-dep"/>
</dbReference>
<dbReference type="GO" id="GO:0141152">
    <property type="term" value="F:glycerol-3-phosphate dehydrogenase (NAD+) activity"/>
    <property type="evidence" value="ECO:0007669"/>
    <property type="project" value="RHEA"/>
</dbReference>
<dbReference type="Pfam" id="PF01210">
    <property type="entry name" value="NAD_Gly3P_dh_N"/>
    <property type="match status" value="1"/>
</dbReference>
<gene>
    <name evidence="13" type="primary">gpsA</name>
    <name evidence="20" type="ORF">DWX94_10800</name>
</gene>
<dbReference type="GO" id="GO:0046167">
    <property type="term" value="P:glycerol-3-phosphate biosynthetic process"/>
    <property type="evidence" value="ECO:0007669"/>
    <property type="project" value="UniProtKB-UniRule"/>
</dbReference>
<feature type="binding site" evidence="16">
    <location>
        <position position="82"/>
    </location>
    <ligand>
        <name>NAD(+)</name>
        <dbReference type="ChEBI" id="CHEBI:57540"/>
    </ligand>
</feature>
<feature type="binding site" evidence="13">
    <location>
        <position position="278"/>
    </location>
    <ligand>
        <name>NADPH</name>
        <dbReference type="ChEBI" id="CHEBI:57783"/>
    </ligand>
</feature>
<protein>
    <recommendedName>
        <fullName evidence="11 13">Glycerol-3-phosphate dehydrogenase [NAD(P)+]</fullName>
        <ecNumber evidence="10 13">1.1.1.94</ecNumber>
    </recommendedName>
    <alternativeName>
        <fullName evidence="13">NAD(P)(+)-dependent glycerol-3-phosphate dehydrogenase</fullName>
    </alternativeName>
    <alternativeName>
        <fullName evidence="12 13">NAD(P)H-dependent dihydroxyacetone-phosphate reductase</fullName>
    </alternativeName>
</protein>
<dbReference type="FunFam" id="3.40.50.720:FF:000019">
    <property type="entry name" value="Glycerol-3-phosphate dehydrogenase [NAD(P)+]"/>
    <property type="match status" value="1"/>
</dbReference>
<dbReference type="SUPFAM" id="SSF51735">
    <property type="entry name" value="NAD(P)-binding Rossmann-fold domains"/>
    <property type="match status" value="1"/>
</dbReference>
<organism evidence="20 21">
    <name type="scientific">Coprococcus eutactus</name>
    <dbReference type="NCBI Taxonomy" id="33043"/>
    <lineage>
        <taxon>Bacteria</taxon>
        <taxon>Bacillati</taxon>
        <taxon>Bacillota</taxon>
        <taxon>Clostridia</taxon>
        <taxon>Lachnospirales</taxon>
        <taxon>Lachnospiraceae</taxon>
        <taxon>Coprococcus</taxon>
    </lineage>
</organism>
<evidence type="ECO:0000313" key="21">
    <source>
        <dbReference type="Proteomes" id="UP000283295"/>
    </source>
</evidence>
<dbReference type="HAMAP" id="MF_00394">
    <property type="entry name" value="NAD_Glyc3P_dehydrog"/>
    <property type="match status" value="1"/>
</dbReference>
<comment type="catalytic activity">
    <reaction evidence="9">
        <text>sn-glycerol 3-phosphate + NADP(+) = dihydroxyacetone phosphate + NADPH + H(+)</text>
        <dbReference type="Rhea" id="RHEA:11096"/>
        <dbReference type="ChEBI" id="CHEBI:15378"/>
        <dbReference type="ChEBI" id="CHEBI:57597"/>
        <dbReference type="ChEBI" id="CHEBI:57642"/>
        <dbReference type="ChEBI" id="CHEBI:57783"/>
        <dbReference type="ChEBI" id="CHEBI:58349"/>
        <dbReference type="EC" id="1.1.1.94"/>
    </reaction>
    <physiologicalReaction direction="right-to-left" evidence="9">
        <dbReference type="Rhea" id="RHEA:11098"/>
    </physiologicalReaction>
</comment>
<feature type="binding site" evidence="13">
    <location>
        <position position="252"/>
    </location>
    <ligand>
        <name>NADPH</name>
        <dbReference type="ChEBI" id="CHEBI:57783"/>
    </ligand>
</feature>
<dbReference type="NCBIfam" id="NF000942">
    <property type="entry name" value="PRK00094.1-4"/>
    <property type="match status" value="1"/>
</dbReference>
<evidence type="ECO:0000256" key="12">
    <source>
        <dbReference type="ARBA" id="ARBA00080511"/>
    </source>
</evidence>
<feature type="binding site" evidence="13">
    <location>
        <position position="105"/>
    </location>
    <ligand>
        <name>NADPH</name>
        <dbReference type="ChEBI" id="CHEBI:57783"/>
    </ligand>
</feature>
<dbReference type="InterPro" id="IPR006109">
    <property type="entry name" value="G3P_DH_NAD-dep_C"/>
</dbReference>
<keyword evidence="6 13" id="KW-0443">Lipid metabolism</keyword>
<dbReference type="Gene3D" id="1.10.1040.10">
    <property type="entry name" value="N-(1-d-carboxylethyl)-l-norvaline Dehydrogenase, domain 2"/>
    <property type="match status" value="1"/>
</dbReference>
<dbReference type="AlphaFoldDB" id="A0A3R5ZKK6"/>
<dbReference type="GO" id="GO:0005829">
    <property type="term" value="C:cytosol"/>
    <property type="evidence" value="ECO:0007669"/>
    <property type="project" value="TreeGrafter"/>
</dbReference>
<dbReference type="PROSITE" id="PS00957">
    <property type="entry name" value="NAD_G3PDH"/>
    <property type="match status" value="1"/>
</dbReference>
<reference evidence="20 21" key="1">
    <citation type="submission" date="2018-08" db="EMBL/GenBank/DDBJ databases">
        <title>A genome reference for cultivated species of the human gut microbiota.</title>
        <authorList>
            <person name="Zou Y."/>
            <person name="Xue W."/>
            <person name="Luo G."/>
        </authorList>
    </citation>
    <scope>NUCLEOTIDE SEQUENCE [LARGE SCALE GENOMIC DNA]</scope>
    <source>
        <strain evidence="20 21">AF22-21</strain>
    </source>
</reference>
<evidence type="ECO:0000256" key="17">
    <source>
        <dbReference type="RuleBase" id="RU000437"/>
    </source>
</evidence>
<evidence type="ECO:0000256" key="16">
    <source>
        <dbReference type="PIRSR" id="PIRSR000114-3"/>
    </source>
</evidence>
<dbReference type="SUPFAM" id="SSF48179">
    <property type="entry name" value="6-phosphogluconate dehydrogenase C-terminal domain-like"/>
    <property type="match status" value="1"/>
</dbReference>
<evidence type="ECO:0000259" key="19">
    <source>
        <dbReference type="Pfam" id="PF07479"/>
    </source>
</evidence>
<name>A0A3R5ZKK6_9FIRM</name>
<dbReference type="GO" id="GO:0006650">
    <property type="term" value="P:glycerophospholipid metabolic process"/>
    <property type="evidence" value="ECO:0007669"/>
    <property type="project" value="UniProtKB-UniRule"/>
</dbReference>
<feature type="binding site" evidence="16">
    <location>
        <position position="252"/>
    </location>
    <ligand>
        <name>NAD(+)</name>
        <dbReference type="ChEBI" id="CHEBI:57540"/>
    </ligand>
</feature>
<comment type="subcellular location">
    <subcellularLocation>
        <location evidence="13">Cytoplasm</location>
    </subcellularLocation>
</comment>
<evidence type="ECO:0000256" key="5">
    <source>
        <dbReference type="ARBA" id="ARBA00023027"/>
    </source>
</evidence>
<evidence type="ECO:0000256" key="10">
    <source>
        <dbReference type="ARBA" id="ARBA00066687"/>
    </source>
</evidence>
<dbReference type="RefSeq" id="WP_004850827.1">
    <property type="nucleotide sequence ID" value="NZ_CP102278.1"/>
</dbReference>
<evidence type="ECO:0000256" key="1">
    <source>
        <dbReference type="ARBA" id="ARBA00011009"/>
    </source>
</evidence>
<feature type="binding site" evidence="16">
    <location>
        <begin position="7"/>
        <end position="12"/>
    </location>
    <ligand>
        <name>NAD(+)</name>
        <dbReference type="ChEBI" id="CHEBI:57540"/>
    </ligand>
</feature>
<comment type="similarity">
    <text evidence="1 13 17">Belongs to the NAD-dependent glycerol-3-phosphate dehydrogenase family.</text>
</comment>
<feature type="binding site" evidence="13">
    <location>
        <position position="11"/>
    </location>
    <ligand>
        <name>NADPH</name>
        <dbReference type="ChEBI" id="CHEBI:57783"/>
    </ligand>
</feature>
<evidence type="ECO:0000313" key="20">
    <source>
        <dbReference type="EMBL" id="RGS39588.1"/>
    </source>
</evidence>
<dbReference type="NCBIfam" id="NF000941">
    <property type="entry name" value="PRK00094.1-3"/>
    <property type="match status" value="1"/>
</dbReference>
<dbReference type="NCBIfam" id="NF000940">
    <property type="entry name" value="PRK00094.1-2"/>
    <property type="match status" value="1"/>
</dbReference>
<feature type="domain" description="Glycerol-3-phosphate dehydrogenase NAD-dependent N-terminal" evidence="18">
    <location>
        <begin position="2"/>
        <end position="157"/>
    </location>
</feature>
<evidence type="ECO:0000256" key="7">
    <source>
        <dbReference type="ARBA" id="ARBA00023209"/>
    </source>
</evidence>
<dbReference type="PANTHER" id="PTHR11728">
    <property type="entry name" value="GLYCEROL-3-PHOSPHATE DEHYDROGENASE"/>
    <property type="match status" value="1"/>
</dbReference>
<comment type="pathway">
    <text evidence="13">Membrane lipid metabolism; glycerophospholipid metabolism.</text>
</comment>
<sequence length="329" mass="34873">MKIGVLGAGGWGSALANLLAGNGHEVTVWSIDEREVAMLKEFHEQRDRLPGVILNNSIEYTTDASKSVVGQDMVVCAVPSPFVRSTAKSVAEYVAAGQLIVNVSKGIEESTLKALVEVIEEEIPQAKVAVLSGPSHAEEVGREIPTTVVAGARDMEVAKTIQNTFMNDYFRVYTSTDVTGIELGGSVKNVIALAAGISDGLGLGDNTKAALMTRGMAEIMRLGLAMGADVKTLSGLSGMGDLIVTCTSKHSRNRNAGYLIGQGKTYEEAMAEVKMVVEGVYSAKATLALAKEHGVDMPIVEAVNNVLFNGMTAKEALTELLNRDRKSEL</sequence>
<evidence type="ECO:0000256" key="8">
    <source>
        <dbReference type="ARBA" id="ARBA00023264"/>
    </source>
</evidence>
<evidence type="ECO:0000256" key="13">
    <source>
        <dbReference type="HAMAP-Rule" id="MF_00394"/>
    </source>
</evidence>
<dbReference type="InterPro" id="IPR036291">
    <property type="entry name" value="NAD(P)-bd_dom_sf"/>
</dbReference>
<comment type="function">
    <text evidence="13">Catalyzes the reduction of the glycolytic intermediate dihydroxyacetone phosphate (DHAP) to sn-glycerol 3-phosphate (G3P), the key precursor for phospholipid synthesis.</text>
</comment>
<feature type="binding site" evidence="13">
    <location>
        <position position="253"/>
    </location>
    <ligand>
        <name>sn-glycerol 3-phosphate</name>
        <dbReference type="ChEBI" id="CHEBI:57597"/>
    </ligand>
</feature>
<feature type="binding site" evidence="16">
    <location>
        <position position="137"/>
    </location>
    <ligand>
        <name>NAD(+)</name>
        <dbReference type="ChEBI" id="CHEBI:57540"/>
    </ligand>
</feature>
<dbReference type="GO" id="GO:0051287">
    <property type="term" value="F:NAD binding"/>
    <property type="evidence" value="ECO:0007669"/>
    <property type="project" value="InterPro"/>
</dbReference>
<evidence type="ECO:0000256" key="4">
    <source>
        <dbReference type="ARBA" id="ARBA00023002"/>
    </source>
</evidence>
<dbReference type="GO" id="GO:0046168">
    <property type="term" value="P:glycerol-3-phosphate catabolic process"/>
    <property type="evidence" value="ECO:0007669"/>
    <property type="project" value="InterPro"/>
</dbReference>
<feature type="binding site" evidence="13">
    <location>
        <position position="251"/>
    </location>
    <ligand>
        <name>sn-glycerol 3-phosphate</name>
        <dbReference type="ChEBI" id="CHEBI:57597"/>
    </ligand>
</feature>
<dbReference type="Proteomes" id="UP000283295">
    <property type="component" value="Unassembled WGS sequence"/>
</dbReference>
<evidence type="ECO:0000256" key="6">
    <source>
        <dbReference type="ARBA" id="ARBA00023098"/>
    </source>
</evidence>
<evidence type="ECO:0000256" key="3">
    <source>
        <dbReference type="ARBA" id="ARBA00022857"/>
    </source>
</evidence>
<dbReference type="EMBL" id="QRVK01000031">
    <property type="protein sequence ID" value="RGS39588.1"/>
    <property type="molecule type" value="Genomic_DNA"/>
</dbReference>
<dbReference type="GO" id="GO:0005975">
    <property type="term" value="P:carbohydrate metabolic process"/>
    <property type="evidence" value="ECO:0007669"/>
    <property type="project" value="InterPro"/>
</dbReference>
<feature type="binding site" evidence="13">
    <location>
        <position position="276"/>
    </location>
    <ligand>
        <name>NADPH</name>
        <dbReference type="ChEBI" id="CHEBI:57783"/>
    </ligand>
</feature>
<feature type="domain" description="Glycerol-3-phosphate dehydrogenase NAD-dependent C-terminal" evidence="19">
    <location>
        <begin position="177"/>
        <end position="317"/>
    </location>
</feature>
<keyword evidence="7 13" id="KW-0594">Phospholipid biosynthesis</keyword>
<feature type="active site" description="Proton acceptor" evidence="13 14">
    <location>
        <position position="188"/>
    </location>
</feature>
<proteinExistence type="inferred from homology"/>
<feature type="binding site" evidence="13">
    <location>
        <position position="105"/>
    </location>
    <ligand>
        <name>sn-glycerol 3-phosphate</name>
        <dbReference type="ChEBI" id="CHEBI:57597"/>
    </ligand>
</feature>
<keyword evidence="4 13" id="KW-0560">Oxidoreductase</keyword>
<keyword evidence="13" id="KW-0963">Cytoplasm</keyword>
<comment type="caution">
    <text evidence="13">Lacks conserved residue(s) required for the propagation of feature annotation.</text>
</comment>
<dbReference type="EC" id="1.1.1.94" evidence="10 13"/>
<dbReference type="Gene3D" id="3.40.50.720">
    <property type="entry name" value="NAD(P)-binding Rossmann-like Domain"/>
    <property type="match status" value="1"/>
</dbReference>
<keyword evidence="13" id="KW-0547">Nucleotide-binding</keyword>
<feature type="binding site" evidence="13">
    <location>
        <position position="135"/>
    </location>
    <ligand>
        <name>sn-glycerol 3-phosphate</name>
        <dbReference type="ChEBI" id="CHEBI:57597"/>
    </ligand>
</feature>
<evidence type="ECO:0000256" key="2">
    <source>
        <dbReference type="ARBA" id="ARBA00022516"/>
    </source>
</evidence>
<evidence type="ECO:0000256" key="9">
    <source>
        <dbReference type="ARBA" id="ARBA00052716"/>
    </source>
</evidence>
<feature type="binding site" evidence="13">
    <location>
        <position position="188"/>
    </location>
    <ligand>
        <name>sn-glycerol 3-phosphate</name>
        <dbReference type="ChEBI" id="CHEBI:57597"/>
    </ligand>
</feature>
<dbReference type="GeneID" id="92832226"/>
<dbReference type="PANTHER" id="PTHR11728:SF1">
    <property type="entry name" value="GLYCEROL-3-PHOSPHATE DEHYDROGENASE [NAD(+)] 2, CHLOROPLASTIC"/>
    <property type="match status" value="1"/>
</dbReference>
<dbReference type="PRINTS" id="PR00077">
    <property type="entry name" value="GPDHDRGNASE"/>
</dbReference>